<dbReference type="PANTHER" id="PTHR11011">
    <property type="entry name" value="MALE STERILITY PROTEIN 2-RELATED"/>
    <property type="match status" value="1"/>
</dbReference>
<dbReference type="GO" id="GO:0102965">
    <property type="term" value="F:alcohol-forming long-chain fatty acyl-CoA reductase activity"/>
    <property type="evidence" value="ECO:0007669"/>
    <property type="project" value="UniProtKB-EC"/>
</dbReference>
<feature type="domain" description="Thioester reductase (TE)" evidence="2">
    <location>
        <begin position="22"/>
        <end position="125"/>
    </location>
</feature>
<dbReference type="GO" id="GO:0035336">
    <property type="term" value="P:long-chain fatty-acyl-CoA metabolic process"/>
    <property type="evidence" value="ECO:0007669"/>
    <property type="project" value="TreeGrafter"/>
</dbReference>
<keyword evidence="1" id="KW-0521">NADP</keyword>
<comment type="caution">
    <text evidence="3">The sequence shown here is derived from an EMBL/GenBank/DDBJ whole genome shotgun (WGS) entry which is preliminary data.</text>
</comment>
<dbReference type="InterPro" id="IPR036291">
    <property type="entry name" value="NAD(P)-bd_dom_sf"/>
</dbReference>
<dbReference type="OrthoDB" id="6422683at2759"/>
<dbReference type="EC" id="1.2.1.84" evidence="1"/>
<evidence type="ECO:0000259" key="2">
    <source>
        <dbReference type="Pfam" id="PF07993"/>
    </source>
</evidence>
<dbReference type="PANTHER" id="PTHR11011:SF45">
    <property type="entry name" value="FATTY ACYL-COA REDUCTASE CG8306-RELATED"/>
    <property type="match status" value="1"/>
</dbReference>
<dbReference type="Pfam" id="PF07993">
    <property type="entry name" value="NAD_binding_4"/>
    <property type="match status" value="1"/>
</dbReference>
<gene>
    <name evidence="3" type="ORF">B4U80_10365</name>
</gene>
<keyword evidence="4" id="KW-1185">Reference proteome</keyword>
<proteinExistence type="inferred from homology"/>
<dbReference type="SUPFAM" id="SSF51735">
    <property type="entry name" value="NAD(P)-binding Rossmann-fold domains"/>
    <property type="match status" value="1"/>
</dbReference>
<keyword evidence="1" id="KW-0443">Lipid metabolism</keyword>
<dbReference type="InterPro" id="IPR026055">
    <property type="entry name" value="FAR"/>
</dbReference>
<comment type="similarity">
    <text evidence="1">Belongs to the fatty acyl-CoA reductase family.</text>
</comment>
<comment type="function">
    <text evidence="1">Catalyzes the reduction of fatty acyl-CoA to fatty alcohols.</text>
</comment>
<reference evidence="3 4" key="1">
    <citation type="journal article" date="2018" name="Gigascience">
        <title>Genomes of trombidid mites reveal novel predicted allergens and laterally-transferred genes associated with secondary metabolism.</title>
        <authorList>
            <person name="Dong X."/>
            <person name="Chaisiri K."/>
            <person name="Xia D."/>
            <person name="Armstrong S.D."/>
            <person name="Fang Y."/>
            <person name="Donnelly M.J."/>
            <person name="Kadowaki T."/>
            <person name="McGarry J.W."/>
            <person name="Darby A.C."/>
            <person name="Makepeace B.L."/>
        </authorList>
    </citation>
    <scope>NUCLEOTIDE SEQUENCE [LARGE SCALE GENOMIC DNA]</scope>
    <source>
        <strain evidence="3">UoL-UT</strain>
    </source>
</reference>
<dbReference type="STRING" id="299467.A0A443STC0"/>
<dbReference type="InterPro" id="IPR013120">
    <property type="entry name" value="FAR_NAD-bd"/>
</dbReference>
<organism evidence="3 4">
    <name type="scientific">Leptotrombidium deliense</name>
    <dbReference type="NCBI Taxonomy" id="299467"/>
    <lineage>
        <taxon>Eukaryota</taxon>
        <taxon>Metazoa</taxon>
        <taxon>Ecdysozoa</taxon>
        <taxon>Arthropoda</taxon>
        <taxon>Chelicerata</taxon>
        <taxon>Arachnida</taxon>
        <taxon>Acari</taxon>
        <taxon>Acariformes</taxon>
        <taxon>Trombidiformes</taxon>
        <taxon>Prostigmata</taxon>
        <taxon>Anystina</taxon>
        <taxon>Parasitengona</taxon>
        <taxon>Trombiculoidea</taxon>
        <taxon>Trombiculidae</taxon>
        <taxon>Leptotrombidium</taxon>
    </lineage>
</organism>
<keyword evidence="1" id="KW-0560">Oxidoreductase</keyword>
<evidence type="ECO:0000313" key="4">
    <source>
        <dbReference type="Proteomes" id="UP000288716"/>
    </source>
</evidence>
<dbReference type="GO" id="GO:0080019">
    <property type="term" value="F:alcohol-forming very long-chain fatty acyl-CoA reductase activity"/>
    <property type="evidence" value="ECO:0007669"/>
    <property type="project" value="InterPro"/>
</dbReference>
<protein>
    <recommendedName>
        <fullName evidence="1">Fatty acyl-CoA reductase</fullName>
        <ecNumber evidence="1">1.2.1.84</ecNumber>
    </recommendedName>
</protein>
<dbReference type="Proteomes" id="UP000288716">
    <property type="component" value="Unassembled WGS sequence"/>
</dbReference>
<evidence type="ECO:0000313" key="3">
    <source>
        <dbReference type="EMBL" id="RWS30732.1"/>
    </source>
</evidence>
<evidence type="ECO:0000256" key="1">
    <source>
        <dbReference type="RuleBase" id="RU363097"/>
    </source>
</evidence>
<dbReference type="Gene3D" id="3.40.50.720">
    <property type="entry name" value="NAD(P)-binding Rossmann-like Domain"/>
    <property type="match status" value="1"/>
</dbReference>
<keyword evidence="1" id="KW-0444">Lipid biosynthesis</keyword>
<sequence>MLIEKESLESVKDYLNNKSVLITGATGFVGKYIVYKLLKCFHVNAIFFIVRAKKGKSVQKRFEEYLKSKTFSEINENILLEKLVALEGDITLPKLGLSDDHYQTVINNVSVVINSGASIKYNDTLR</sequence>
<name>A0A443STC0_9ACAR</name>
<dbReference type="VEuPathDB" id="VectorBase:LDEU001309"/>
<dbReference type="AlphaFoldDB" id="A0A443STC0"/>
<dbReference type="EMBL" id="NCKV01000396">
    <property type="protein sequence ID" value="RWS30732.1"/>
    <property type="molecule type" value="Genomic_DNA"/>
</dbReference>
<comment type="catalytic activity">
    <reaction evidence="1">
        <text>a long-chain fatty acyl-CoA + 2 NADPH + 2 H(+) = a long-chain primary fatty alcohol + 2 NADP(+) + CoA</text>
        <dbReference type="Rhea" id="RHEA:52716"/>
        <dbReference type="ChEBI" id="CHEBI:15378"/>
        <dbReference type="ChEBI" id="CHEBI:57287"/>
        <dbReference type="ChEBI" id="CHEBI:57783"/>
        <dbReference type="ChEBI" id="CHEBI:58349"/>
        <dbReference type="ChEBI" id="CHEBI:77396"/>
        <dbReference type="ChEBI" id="CHEBI:83139"/>
        <dbReference type="EC" id="1.2.1.84"/>
    </reaction>
</comment>
<accession>A0A443STC0</accession>